<evidence type="ECO:0000259" key="6">
    <source>
        <dbReference type="PROSITE" id="PS50850"/>
    </source>
</evidence>
<organism evidence="7 8">
    <name type="scientific">Diaminobutyricimonas aerilata</name>
    <dbReference type="NCBI Taxonomy" id="1162967"/>
    <lineage>
        <taxon>Bacteria</taxon>
        <taxon>Bacillati</taxon>
        <taxon>Actinomycetota</taxon>
        <taxon>Actinomycetes</taxon>
        <taxon>Micrococcales</taxon>
        <taxon>Microbacteriaceae</taxon>
        <taxon>Diaminobutyricimonas</taxon>
    </lineage>
</organism>
<feature type="transmembrane region" description="Helical" evidence="5">
    <location>
        <begin position="351"/>
        <end position="370"/>
    </location>
</feature>
<feature type="transmembrane region" description="Helical" evidence="5">
    <location>
        <begin position="16"/>
        <end position="35"/>
    </location>
</feature>
<feature type="transmembrane region" description="Helical" evidence="5">
    <location>
        <begin position="176"/>
        <end position="199"/>
    </location>
</feature>
<proteinExistence type="predicted"/>
<dbReference type="PANTHER" id="PTHR23514:SF13">
    <property type="entry name" value="INNER MEMBRANE PROTEIN YBJJ"/>
    <property type="match status" value="1"/>
</dbReference>
<dbReference type="SUPFAM" id="SSF103473">
    <property type="entry name" value="MFS general substrate transporter"/>
    <property type="match status" value="1"/>
</dbReference>
<dbReference type="Gene3D" id="1.20.1250.20">
    <property type="entry name" value="MFS general substrate transporter like domains"/>
    <property type="match status" value="2"/>
</dbReference>
<protein>
    <submittedName>
        <fullName evidence="7">Fucose permease</fullName>
    </submittedName>
</protein>
<evidence type="ECO:0000256" key="5">
    <source>
        <dbReference type="SAM" id="Phobius"/>
    </source>
</evidence>
<feature type="transmembrane region" description="Helical" evidence="5">
    <location>
        <begin position="220"/>
        <end position="239"/>
    </location>
</feature>
<gene>
    <name evidence="7" type="ORF">CLV46_0052</name>
</gene>
<reference evidence="7 8" key="1">
    <citation type="submission" date="2017-11" db="EMBL/GenBank/DDBJ databases">
        <title>Genomic Encyclopedia of Archaeal and Bacterial Type Strains, Phase II (KMG-II): From Individual Species to Whole Genera.</title>
        <authorList>
            <person name="Goeker M."/>
        </authorList>
    </citation>
    <scope>NUCLEOTIDE SEQUENCE [LARGE SCALE GENOMIC DNA]</scope>
    <source>
        <strain evidence="7 8">DSM 27393</strain>
    </source>
</reference>
<keyword evidence="8" id="KW-1185">Reference proteome</keyword>
<dbReference type="InterPro" id="IPR011701">
    <property type="entry name" value="MFS"/>
</dbReference>
<keyword evidence="2 5" id="KW-0812">Transmembrane</keyword>
<evidence type="ECO:0000256" key="2">
    <source>
        <dbReference type="ARBA" id="ARBA00022692"/>
    </source>
</evidence>
<dbReference type="Pfam" id="PF07690">
    <property type="entry name" value="MFS_1"/>
    <property type="match status" value="1"/>
</dbReference>
<feature type="domain" description="Major facilitator superfamily (MFS) profile" evidence="6">
    <location>
        <begin position="16"/>
        <end position="402"/>
    </location>
</feature>
<dbReference type="InterPro" id="IPR051788">
    <property type="entry name" value="MFS_Transporter"/>
</dbReference>
<sequence>MSTTASALSRRQIASWRNAVFVTFALNGLGMATWVSRTPAIRDHLGIGSGEVGLLLLGVSSGSIIGLLFSSHVLTWLGAKRTVLYALAMCALGLTVMGVGASVFESYVLTLFGLFLYGLGTGICDVAMNVEGAAAERASGRTLMPLFHAMWSVGTIVGAGIGSLVSLAHVPVAVHLSAVAVVLAVGAVFAIRAFLGDIVDTHDEHGEPTPKSTFRDRVSIWLEPRTLLIGAIVLGMAFTEGSANDWLALAMVDERGVSHATGAALFGVFTVAMTVARVAGVPLLDRYGRVPVLRGSAALAVIGLALVIFVEQPVVMVIGIVFWGLGAALGFPVGMSAAADDPAKAAARVSAVATVGYCAFLVGPPLIGIVGEQVGLLNALLFVLVLIVIAGVLSPAARERSKVQQPVADARR</sequence>
<comment type="subcellular location">
    <subcellularLocation>
        <location evidence="1">Cell membrane</location>
        <topology evidence="1">Multi-pass membrane protein</topology>
    </subcellularLocation>
</comment>
<accession>A0A2M9CF99</accession>
<evidence type="ECO:0000313" key="7">
    <source>
        <dbReference type="EMBL" id="PJJ70530.1"/>
    </source>
</evidence>
<evidence type="ECO:0000256" key="4">
    <source>
        <dbReference type="ARBA" id="ARBA00023136"/>
    </source>
</evidence>
<dbReference type="InterPro" id="IPR020846">
    <property type="entry name" value="MFS_dom"/>
</dbReference>
<dbReference type="Proteomes" id="UP000228758">
    <property type="component" value="Unassembled WGS sequence"/>
</dbReference>
<evidence type="ECO:0000256" key="1">
    <source>
        <dbReference type="ARBA" id="ARBA00004651"/>
    </source>
</evidence>
<dbReference type="PANTHER" id="PTHR23514">
    <property type="entry name" value="BYPASS OF STOP CODON PROTEIN 6"/>
    <property type="match status" value="1"/>
</dbReference>
<feature type="transmembrane region" description="Helical" evidence="5">
    <location>
        <begin position="55"/>
        <end position="76"/>
    </location>
</feature>
<evidence type="ECO:0000313" key="8">
    <source>
        <dbReference type="Proteomes" id="UP000228758"/>
    </source>
</evidence>
<feature type="transmembrane region" description="Helical" evidence="5">
    <location>
        <begin position="292"/>
        <end position="310"/>
    </location>
</feature>
<feature type="transmembrane region" description="Helical" evidence="5">
    <location>
        <begin position="376"/>
        <end position="396"/>
    </location>
</feature>
<dbReference type="GO" id="GO:0022857">
    <property type="term" value="F:transmembrane transporter activity"/>
    <property type="evidence" value="ECO:0007669"/>
    <property type="project" value="InterPro"/>
</dbReference>
<feature type="transmembrane region" description="Helical" evidence="5">
    <location>
        <begin position="149"/>
        <end position="170"/>
    </location>
</feature>
<feature type="transmembrane region" description="Helical" evidence="5">
    <location>
        <begin position="107"/>
        <end position="128"/>
    </location>
</feature>
<feature type="transmembrane region" description="Helical" evidence="5">
    <location>
        <begin position="83"/>
        <end position="101"/>
    </location>
</feature>
<dbReference type="PROSITE" id="PS50850">
    <property type="entry name" value="MFS"/>
    <property type="match status" value="1"/>
</dbReference>
<feature type="transmembrane region" description="Helical" evidence="5">
    <location>
        <begin position="316"/>
        <end position="339"/>
    </location>
</feature>
<dbReference type="AlphaFoldDB" id="A0A2M9CF99"/>
<comment type="caution">
    <text evidence="7">The sequence shown here is derived from an EMBL/GenBank/DDBJ whole genome shotgun (WGS) entry which is preliminary data.</text>
</comment>
<dbReference type="GO" id="GO:0005886">
    <property type="term" value="C:plasma membrane"/>
    <property type="evidence" value="ECO:0007669"/>
    <property type="project" value="UniProtKB-SubCell"/>
</dbReference>
<evidence type="ECO:0000256" key="3">
    <source>
        <dbReference type="ARBA" id="ARBA00022989"/>
    </source>
</evidence>
<name>A0A2M9CF99_9MICO</name>
<dbReference type="EMBL" id="PGFF01000001">
    <property type="protein sequence ID" value="PJJ70530.1"/>
    <property type="molecule type" value="Genomic_DNA"/>
</dbReference>
<keyword evidence="3 5" id="KW-1133">Transmembrane helix</keyword>
<keyword evidence="4 5" id="KW-0472">Membrane</keyword>
<feature type="transmembrane region" description="Helical" evidence="5">
    <location>
        <begin position="259"/>
        <end position="280"/>
    </location>
</feature>
<dbReference type="InterPro" id="IPR036259">
    <property type="entry name" value="MFS_trans_sf"/>
</dbReference>
<dbReference type="CDD" id="cd17393">
    <property type="entry name" value="MFS_MosC_like"/>
    <property type="match status" value="1"/>
</dbReference>